<dbReference type="CDD" id="cd03398">
    <property type="entry name" value="PAP2_haloperoxidase"/>
    <property type="match status" value="1"/>
</dbReference>
<comment type="caution">
    <text evidence="2">The sequence shown here is derived from an EMBL/GenBank/DDBJ whole genome shotgun (WGS) entry which is preliminary data.</text>
</comment>
<dbReference type="EMBL" id="VWSF01000007">
    <property type="protein sequence ID" value="KAA5546561.1"/>
    <property type="molecule type" value="Genomic_DNA"/>
</dbReference>
<dbReference type="SUPFAM" id="SSF48317">
    <property type="entry name" value="Acid phosphatase/Vanadium-dependent haloperoxidase"/>
    <property type="match status" value="1"/>
</dbReference>
<keyword evidence="3" id="KW-1185">Reference proteome</keyword>
<evidence type="ECO:0000313" key="2">
    <source>
        <dbReference type="EMBL" id="KAA5546561.1"/>
    </source>
</evidence>
<dbReference type="RefSeq" id="WP_150088609.1">
    <property type="nucleotide sequence ID" value="NZ_VWSF01000007.1"/>
</dbReference>
<gene>
    <name evidence="2" type="ORF">F0145_11805</name>
</gene>
<dbReference type="AlphaFoldDB" id="A0A5M6DGD4"/>
<organism evidence="2 3">
    <name type="scientific">Adhaeribacter rhizoryzae</name>
    <dbReference type="NCBI Taxonomy" id="2607907"/>
    <lineage>
        <taxon>Bacteria</taxon>
        <taxon>Pseudomonadati</taxon>
        <taxon>Bacteroidota</taxon>
        <taxon>Cytophagia</taxon>
        <taxon>Cytophagales</taxon>
        <taxon>Hymenobacteraceae</taxon>
        <taxon>Adhaeribacter</taxon>
    </lineage>
</organism>
<evidence type="ECO:0000313" key="3">
    <source>
        <dbReference type="Proteomes" id="UP000323426"/>
    </source>
</evidence>
<dbReference type="InterPro" id="IPR000326">
    <property type="entry name" value="PAP2/HPO"/>
</dbReference>
<protein>
    <submittedName>
        <fullName evidence="2">Vanadium-dependent haloperoxidase</fullName>
    </submittedName>
</protein>
<feature type="domain" description="Phosphatidic acid phosphatase type 2/haloperoxidase" evidence="1">
    <location>
        <begin position="319"/>
        <end position="428"/>
    </location>
</feature>
<dbReference type="Gene3D" id="1.10.606.20">
    <property type="match status" value="1"/>
</dbReference>
<dbReference type="PROSITE" id="PS51257">
    <property type="entry name" value="PROKAR_LIPOPROTEIN"/>
    <property type="match status" value="1"/>
</dbReference>
<dbReference type="Proteomes" id="UP000323426">
    <property type="component" value="Unassembled WGS sequence"/>
</dbReference>
<evidence type="ECO:0000259" key="1">
    <source>
        <dbReference type="Pfam" id="PF01569"/>
    </source>
</evidence>
<name>A0A5M6DGD4_9BACT</name>
<dbReference type="InterPro" id="IPR036938">
    <property type="entry name" value="PAP2/HPO_sf"/>
</dbReference>
<dbReference type="PANTHER" id="PTHR34599:SF2">
    <property type="entry name" value="TRAF-TYPE DOMAIN-CONTAINING PROTEIN"/>
    <property type="match status" value="1"/>
</dbReference>
<dbReference type="PANTHER" id="PTHR34599">
    <property type="entry name" value="PEROXIDASE-RELATED"/>
    <property type="match status" value="1"/>
</dbReference>
<dbReference type="InterPro" id="IPR052559">
    <property type="entry name" value="V-haloperoxidase"/>
</dbReference>
<proteinExistence type="predicted"/>
<keyword evidence="2" id="KW-0575">Peroxidase</keyword>
<keyword evidence="2" id="KW-0560">Oxidoreductase</keyword>
<dbReference type="GO" id="GO:0004601">
    <property type="term" value="F:peroxidase activity"/>
    <property type="evidence" value="ECO:0007669"/>
    <property type="project" value="UniProtKB-KW"/>
</dbReference>
<reference evidence="2 3" key="1">
    <citation type="submission" date="2019-09" db="EMBL/GenBank/DDBJ databases">
        <title>Genome sequence and assembly of Adhaeribacter sp.</title>
        <authorList>
            <person name="Chhetri G."/>
        </authorList>
    </citation>
    <scope>NUCLEOTIDE SEQUENCE [LARGE SCALE GENOMIC DNA]</scope>
    <source>
        <strain evidence="2 3">DK36</strain>
    </source>
</reference>
<dbReference type="Pfam" id="PF01569">
    <property type="entry name" value="PAP2"/>
    <property type="match status" value="1"/>
</dbReference>
<accession>A0A5M6DGD4</accession>
<sequence>MKKLIPFLLIMLFFACKPGKPEADIKFNSEHISQIISEMTDLMINDVTNPPLAARFFSYACLAGYEVVSQNDSTYSSMHGVLNKYPRIEKPQGLVGYNYQLSALLAMMETAKKMQPSGSLLEKYQQQFLDSCRQEGFSEEVMANSLTYAQAISKNILAYAKADKYNRISNYPRYAPTNQEDHWYPTPPGFFAPVEPYFNTVRSFTLDTCIQFKPAPPVAFSKDKNSAFYKLLHDVYQEGANLPKAHQEIAAFWDCNPFALQDNGHLMVGTKKISPGAHWLGITAIACKQAKTDFPKAMKINTLVAISLMDGFLACWDEKFRSNRIRPETAIRRYIDPNWKPLLQTPPFPEYLSGHSTISAAAAVILTHYFGDNFKYTDTVEERFGLPARKFNSFQEAAIEAGISRFYGGIHFMDAIDNGRAQGLQIGEWVLSKAAQKPPVIAATSKTE</sequence>